<sequence>MTTKEIRISLSDVDGDKKPDVLVELYEGKEVTFSSFVTASKNPGPFDTVKVKVDVDGDGQTNGTDDKLLLQLANTAAELLK</sequence>
<accession>A0A5C5Q5Z3</accession>
<evidence type="ECO:0000313" key="1">
    <source>
        <dbReference type="EMBL" id="TWR97904.1"/>
    </source>
</evidence>
<evidence type="ECO:0000313" key="2">
    <source>
        <dbReference type="Proteomes" id="UP000317901"/>
    </source>
</evidence>
<dbReference type="Proteomes" id="UP000317901">
    <property type="component" value="Unassembled WGS sequence"/>
</dbReference>
<dbReference type="RefSeq" id="WP_146425418.1">
    <property type="nucleotide sequence ID" value="NZ_VFIP01000008.1"/>
</dbReference>
<comment type="caution">
    <text evidence="1">The sequence shown here is derived from an EMBL/GenBank/DDBJ whole genome shotgun (WGS) entry which is preliminary data.</text>
</comment>
<dbReference type="AlphaFoldDB" id="A0A5C5Q5Z3"/>
<dbReference type="EMBL" id="VFIP01000008">
    <property type="protein sequence ID" value="TWR97904.1"/>
    <property type="molecule type" value="Genomic_DNA"/>
</dbReference>
<dbReference type="OrthoDB" id="7015664at2"/>
<protein>
    <submittedName>
        <fullName evidence="1">Uncharacterized protein</fullName>
    </submittedName>
</protein>
<name>A0A5C5Q5Z3_9PSED</name>
<gene>
    <name evidence="1" type="ORF">FJD37_05945</name>
</gene>
<proteinExistence type="predicted"/>
<reference evidence="1 2" key="1">
    <citation type="submission" date="2019-06" db="EMBL/GenBank/DDBJ databases">
        <title>Pseudomonas bimorpha sp. nov. isolated from bovine raw milk and skim milk concentrate.</title>
        <authorList>
            <person name="Hofmann K."/>
            <person name="Huptas C."/>
            <person name="Doll E."/>
            <person name="Scherer S."/>
            <person name="Wenning M."/>
        </authorList>
    </citation>
    <scope>NUCLEOTIDE SEQUENCE [LARGE SCALE GENOMIC DNA]</scope>
    <source>
        <strain evidence="1 2">DSM 108990</strain>
    </source>
</reference>
<organism evidence="1 2">
    <name type="scientific">Pseudomonas saxonica</name>
    <dbReference type="NCBI Taxonomy" id="2600598"/>
    <lineage>
        <taxon>Bacteria</taxon>
        <taxon>Pseudomonadati</taxon>
        <taxon>Pseudomonadota</taxon>
        <taxon>Gammaproteobacteria</taxon>
        <taxon>Pseudomonadales</taxon>
        <taxon>Pseudomonadaceae</taxon>
        <taxon>Pseudomonas</taxon>
    </lineage>
</organism>